<dbReference type="EMBL" id="JACHIO010000005">
    <property type="protein sequence ID" value="MBB5063283.1"/>
    <property type="molecule type" value="Genomic_DNA"/>
</dbReference>
<name>A0A7W7ZP95_9BACT</name>
<evidence type="ECO:0000256" key="1">
    <source>
        <dbReference type="ARBA" id="ARBA00004236"/>
    </source>
</evidence>
<keyword evidence="4 8" id="KW-0808">Transferase</keyword>
<gene>
    <name evidence="8" type="ORF">HDF15_001623</name>
</gene>
<evidence type="ECO:0000313" key="8">
    <source>
        <dbReference type="EMBL" id="MBB5063283.1"/>
    </source>
</evidence>
<feature type="transmembrane region" description="Helical" evidence="6">
    <location>
        <begin position="301"/>
        <end position="318"/>
    </location>
</feature>
<dbReference type="InterPro" id="IPR029044">
    <property type="entry name" value="Nucleotide-diphossugar_trans"/>
</dbReference>
<proteinExistence type="predicted"/>
<comment type="caution">
    <text evidence="8">The sequence shown here is derived from an EMBL/GenBank/DDBJ whole genome shotgun (WGS) entry which is preliminary data.</text>
</comment>
<organism evidence="8 9">
    <name type="scientific">Granulicella mallensis</name>
    <dbReference type="NCBI Taxonomy" id="940614"/>
    <lineage>
        <taxon>Bacteria</taxon>
        <taxon>Pseudomonadati</taxon>
        <taxon>Acidobacteriota</taxon>
        <taxon>Terriglobia</taxon>
        <taxon>Terriglobales</taxon>
        <taxon>Acidobacteriaceae</taxon>
        <taxon>Granulicella</taxon>
    </lineage>
</organism>
<dbReference type="RefSeq" id="WP_184254308.1">
    <property type="nucleotide sequence ID" value="NZ_JACHIO010000005.1"/>
</dbReference>
<keyword evidence="3 8" id="KW-0328">Glycosyltransferase</keyword>
<feature type="transmembrane region" description="Helical" evidence="6">
    <location>
        <begin position="330"/>
        <end position="351"/>
    </location>
</feature>
<dbReference type="GO" id="GO:0005886">
    <property type="term" value="C:plasma membrane"/>
    <property type="evidence" value="ECO:0007669"/>
    <property type="project" value="UniProtKB-SubCell"/>
</dbReference>
<dbReference type="PANTHER" id="PTHR43646:SF2">
    <property type="entry name" value="GLYCOSYLTRANSFERASE 2-LIKE DOMAIN-CONTAINING PROTEIN"/>
    <property type="match status" value="1"/>
</dbReference>
<feature type="transmembrane region" description="Helical" evidence="6">
    <location>
        <begin position="272"/>
        <end position="294"/>
    </location>
</feature>
<dbReference type="Pfam" id="PF00535">
    <property type="entry name" value="Glycos_transf_2"/>
    <property type="match status" value="1"/>
</dbReference>
<dbReference type="Proteomes" id="UP000584867">
    <property type="component" value="Unassembled WGS sequence"/>
</dbReference>
<evidence type="ECO:0000256" key="5">
    <source>
        <dbReference type="ARBA" id="ARBA00023136"/>
    </source>
</evidence>
<protein>
    <submittedName>
        <fullName evidence="8">4,4'-diaponeurosporenoate glycosyltransferase</fullName>
        <ecNumber evidence="8">2.4.1.-</ecNumber>
    </submittedName>
</protein>
<accession>A0A7W7ZP95</accession>
<feature type="domain" description="Glycosyltransferase 2-like" evidence="7">
    <location>
        <begin position="44"/>
        <end position="214"/>
    </location>
</feature>
<evidence type="ECO:0000313" key="9">
    <source>
        <dbReference type="Proteomes" id="UP000584867"/>
    </source>
</evidence>
<dbReference type="InterPro" id="IPR001173">
    <property type="entry name" value="Glyco_trans_2-like"/>
</dbReference>
<dbReference type="PANTHER" id="PTHR43646">
    <property type="entry name" value="GLYCOSYLTRANSFERASE"/>
    <property type="match status" value="1"/>
</dbReference>
<dbReference type="AlphaFoldDB" id="A0A7W7ZP95"/>
<dbReference type="SUPFAM" id="SSF53448">
    <property type="entry name" value="Nucleotide-diphospho-sugar transferases"/>
    <property type="match status" value="1"/>
</dbReference>
<evidence type="ECO:0000256" key="4">
    <source>
        <dbReference type="ARBA" id="ARBA00022679"/>
    </source>
</evidence>
<comment type="subcellular location">
    <subcellularLocation>
        <location evidence="1">Cell membrane</location>
    </subcellularLocation>
</comment>
<evidence type="ECO:0000259" key="7">
    <source>
        <dbReference type="Pfam" id="PF00535"/>
    </source>
</evidence>
<dbReference type="Gene3D" id="3.90.550.10">
    <property type="entry name" value="Spore Coat Polysaccharide Biosynthesis Protein SpsA, Chain A"/>
    <property type="match status" value="1"/>
</dbReference>
<keyword evidence="2" id="KW-1003">Cell membrane</keyword>
<evidence type="ECO:0000256" key="6">
    <source>
        <dbReference type="SAM" id="Phobius"/>
    </source>
</evidence>
<reference evidence="8 9" key="1">
    <citation type="submission" date="2020-08" db="EMBL/GenBank/DDBJ databases">
        <title>Genomic Encyclopedia of Type Strains, Phase IV (KMG-V): Genome sequencing to study the core and pangenomes of soil and plant-associated prokaryotes.</title>
        <authorList>
            <person name="Whitman W."/>
        </authorList>
    </citation>
    <scope>NUCLEOTIDE SEQUENCE [LARGE SCALE GENOMIC DNA]</scope>
    <source>
        <strain evidence="8 9">X5P3</strain>
    </source>
</reference>
<dbReference type="EC" id="2.4.1.-" evidence="8"/>
<evidence type="ECO:0000256" key="3">
    <source>
        <dbReference type="ARBA" id="ARBA00022676"/>
    </source>
</evidence>
<dbReference type="GO" id="GO:0016757">
    <property type="term" value="F:glycosyltransferase activity"/>
    <property type="evidence" value="ECO:0007669"/>
    <property type="project" value="UniProtKB-KW"/>
</dbReference>
<keyword evidence="6" id="KW-1133">Transmembrane helix</keyword>
<sequence length="363" mass="39415">MMAILMTCMGGFVSGFLLLRRIQVIPEAVSIEAEFLDVSVQDVSVIIPARNEAENLPTLLASLLHSQPPPAEVIVVDDGSTDNTRAIALSFGVSVITPGDPPPGWLGKNWACHHGVLAATSETLLFLDADTWVVAGGLERILSFFRGLPPDSALSILPFHTTRKPYEELSLFFNLLMAMGAGGFSGLDKPRLFGQSLILHRDLYLRAGGYAAIRGELLENLHFASSIQSVNGHTHTVSGRGTLLMRMFPQGVGQLCESWQKGFAAGARATSTVVLCLSVPWLSSAVFVFLAVLAGTGLMRSLAFAFYLLFAVQIAGMARQVGSFRLTTALLYPLPLLFYFALFGRSAWLQFARRPVTWKGRQL</sequence>
<keyword evidence="5 6" id="KW-0472">Membrane</keyword>
<keyword evidence="6" id="KW-0812">Transmembrane</keyword>
<evidence type="ECO:0000256" key="2">
    <source>
        <dbReference type="ARBA" id="ARBA00022475"/>
    </source>
</evidence>